<sequence length="117" mass="13291">MIKNTNIMTIEGHPASVTYEDEIKAFRGKFLDINGYCDFISDSIDGLEKEGAISLAEFVATCKEEGIRPFKDEDKLKAFTLRYPYRLEARLNAVTAAHSVSKNQFIVQLLERELVSR</sequence>
<protein>
    <submittedName>
        <fullName evidence="1">DNA repair protein</fullName>
    </submittedName>
</protein>
<dbReference type="Proteomes" id="UP000092377">
    <property type="component" value="Unassembled WGS sequence"/>
</dbReference>
<proteinExistence type="predicted"/>
<accession>A0A1B8H1X4</accession>
<gene>
    <name evidence="1" type="ORF">AYY18_10370</name>
</gene>
<dbReference type="Pfam" id="PF05534">
    <property type="entry name" value="HicB"/>
    <property type="match status" value="1"/>
</dbReference>
<dbReference type="EMBL" id="LZEY01000059">
    <property type="protein sequence ID" value="OBU03075.1"/>
    <property type="molecule type" value="Genomic_DNA"/>
</dbReference>
<name>A0A1B8H1X4_9GAMM</name>
<dbReference type="RefSeq" id="WP_067405583.1">
    <property type="nucleotide sequence ID" value="NZ_LZEY01000059.1"/>
</dbReference>
<reference evidence="2" key="1">
    <citation type="submission" date="2016-06" db="EMBL/GenBank/DDBJ databases">
        <authorList>
            <person name="Butler K."/>
        </authorList>
    </citation>
    <scope>NUCLEOTIDE SEQUENCE [LARGE SCALE GENOMIC DNA]</scope>
    <source>
        <strain evidence="2">GCSL-Mp20</strain>
    </source>
</reference>
<dbReference type="SUPFAM" id="SSF47598">
    <property type="entry name" value="Ribbon-helix-helix"/>
    <property type="match status" value="1"/>
</dbReference>
<keyword evidence="2" id="KW-1185">Reference proteome</keyword>
<dbReference type="InterPro" id="IPR008651">
    <property type="entry name" value="Uncharacterised_HicB"/>
</dbReference>
<dbReference type="InterPro" id="IPR010985">
    <property type="entry name" value="Ribbon_hlx_hlx"/>
</dbReference>
<comment type="caution">
    <text evidence="1">The sequence shown here is derived from an EMBL/GenBank/DDBJ whole genome shotgun (WGS) entry which is preliminary data.</text>
</comment>
<dbReference type="AlphaFoldDB" id="A0A1B8H1X4"/>
<dbReference type="OrthoDB" id="5297106at2"/>
<organism evidence="1 2">
    <name type="scientific">Morganella psychrotolerans</name>
    <dbReference type="NCBI Taxonomy" id="368603"/>
    <lineage>
        <taxon>Bacteria</taxon>
        <taxon>Pseudomonadati</taxon>
        <taxon>Pseudomonadota</taxon>
        <taxon>Gammaproteobacteria</taxon>
        <taxon>Enterobacterales</taxon>
        <taxon>Morganellaceae</taxon>
        <taxon>Morganella</taxon>
    </lineage>
</organism>
<evidence type="ECO:0000313" key="1">
    <source>
        <dbReference type="EMBL" id="OBU03075.1"/>
    </source>
</evidence>
<evidence type="ECO:0000313" key="2">
    <source>
        <dbReference type="Proteomes" id="UP000092377"/>
    </source>
</evidence>
<dbReference type="GO" id="GO:0006355">
    <property type="term" value="P:regulation of DNA-templated transcription"/>
    <property type="evidence" value="ECO:0007669"/>
    <property type="project" value="InterPro"/>
</dbReference>